<evidence type="ECO:0000259" key="3">
    <source>
        <dbReference type="Pfam" id="PF02551"/>
    </source>
</evidence>
<evidence type="ECO:0000313" key="6">
    <source>
        <dbReference type="Proteomes" id="UP000004816"/>
    </source>
</evidence>
<sequence>MTSAQSLIEEAKGDFQELLEILDLEDGGNGKFIGQHPSKAWARTYGGQIVAQTIIAAGRTVESDKLDLHVAQTHFIRGGDVKQPIEYQVTALRDERSIANRQVTASQNGEVMSVSLLAYQLGRPGLEHSSPMPSVPDPEGLPEIEETFVGMEKDLTMFVEAPRPIDWRYTNKPSWLAKEAGEAFPYNRVWMRTRGELPDEPRWHEAALAYASDTTILDSIITQHGLSWGLDRIIAATLNHSLWFHRPVRFDQWHLYATESPAAAESRGFSTGAFYARNGDRIASSAQEGMVIYRPRK</sequence>
<dbReference type="OrthoDB" id="9781019at2"/>
<dbReference type="CDD" id="cd03445">
    <property type="entry name" value="Thioesterase_II_repeat2"/>
    <property type="match status" value="1"/>
</dbReference>
<evidence type="ECO:0000313" key="5">
    <source>
        <dbReference type="EMBL" id="EFV12832.1"/>
    </source>
</evidence>
<dbReference type="InterPro" id="IPR049449">
    <property type="entry name" value="TesB_ACOT8-like_N"/>
</dbReference>
<keyword evidence="6" id="KW-1185">Reference proteome</keyword>
<dbReference type="InterPro" id="IPR003703">
    <property type="entry name" value="Acyl_CoA_thio"/>
</dbReference>
<dbReference type="STRING" id="679197.HMPREF9336_02319"/>
<feature type="domain" description="Acyl-CoA thioesterase-like N-terminal HotDog" evidence="4">
    <location>
        <begin position="41"/>
        <end position="115"/>
    </location>
</feature>
<dbReference type="InterPro" id="IPR042171">
    <property type="entry name" value="Acyl-CoA_hotdog"/>
</dbReference>
<name>E5XS47_SEGRC</name>
<dbReference type="InterPro" id="IPR025652">
    <property type="entry name" value="TesB_C"/>
</dbReference>
<proteinExistence type="inferred from homology"/>
<dbReference type="Gene3D" id="2.40.160.210">
    <property type="entry name" value="Acyl-CoA thioesterase, double hotdog domain"/>
    <property type="match status" value="1"/>
</dbReference>
<comment type="similarity">
    <text evidence="1">Belongs to the C/M/P thioester hydrolase family.</text>
</comment>
<dbReference type="AlphaFoldDB" id="E5XS47"/>
<dbReference type="Pfam" id="PF02551">
    <property type="entry name" value="Acyl_CoA_thio"/>
    <property type="match status" value="1"/>
</dbReference>
<dbReference type="GO" id="GO:0047617">
    <property type="term" value="F:fatty acyl-CoA hydrolase activity"/>
    <property type="evidence" value="ECO:0007669"/>
    <property type="project" value="InterPro"/>
</dbReference>
<protein>
    <submittedName>
        <fullName evidence="5">Acyl-CoA thioesterase II</fullName>
    </submittedName>
</protein>
<dbReference type="HOGENOM" id="CLU_032690_0_0_11"/>
<dbReference type="EMBL" id="ACZI02000002">
    <property type="protein sequence ID" value="EFV12832.1"/>
    <property type="molecule type" value="Genomic_DNA"/>
</dbReference>
<dbReference type="GO" id="GO:0006637">
    <property type="term" value="P:acyl-CoA metabolic process"/>
    <property type="evidence" value="ECO:0007669"/>
    <property type="project" value="InterPro"/>
</dbReference>
<gene>
    <name evidence="5" type="ORF">HMPREF9336_02319</name>
</gene>
<comment type="caution">
    <text evidence="5">The sequence shown here is derived from an EMBL/GenBank/DDBJ whole genome shotgun (WGS) entry which is preliminary data.</text>
</comment>
<dbReference type="RefSeq" id="WP_007470558.1">
    <property type="nucleotide sequence ID" value="NZ_KI391953.1"/>
</dbReference>
<evidence type="ECO:0000256" key="1">
    <source>
        <dbReference type="ARBA" id="ARBA00006538"/>
    </source>
</evidence>
<dbReference type="Pfam" id="PF13622">
    <property type="entry name" value="4HBT_3"/>
    <property type="match status" value="1"/>
</dbReference>
<dbReference type="PANTHER" id="PTHR11066">
    <property type="entry name" value="ACYL-COA THIOESTERASE"/>
    <property type="match status" value="1"/>
</dbReference>
<reference evidence="5 6" key="1">
    <citation type="journal article" date="2011" name="Stand. Genomic Sci.">
        <title>High quality draft genome sequence of Segniliparus rugosus CDC 945(T)= (ATCC BAA-974(T)).</title>
        <authorList>
            <person name="Earl A.M."/>
            <person name="Desjardins C.A."/>
            <person name="Fitzgerald M.G."/>
            <person name="Arachchi H.M."/>
            <person name="Zeng Q."/>
            <person name="Mehta T."/>
            <person name="Griggs A."/>
            <person name="Birren B.W."/>
            <person name="Toney N.C."/>
            <person name="Carr J."/>
            <person name="Posey J."/>
            <person name="Butler W.R."/>
        </authorList>
    </citation>
    <scope>NUCLEOTIDE SEQUENCE [LARGE SCALE GENOMIC DNA]</scope>
    <source>
        <strain evidence="6">ATCC BAA-974 / DSM 45345 / CCUG 50838 / CIP 108380 / JCM 13579 / CDC 945</strain>
    </source>
</reference>
<keyword evidence="2" id="KW-0378">Hydrolase</keyword>
<feature type="domain" description="Acyl-CoA thioesterase 2 C-terminal" evidence="3">
    <location>
        <begin position="164"/>
        <end position="290"/>
    </location>
</feature>
<dbReference type="SUPFAM" id="SSF54637">
    <property type="entry name" value="Thioesterase/thiol ester dehydrase-isomerase"/>
    <property type="match status" value="2"/>
</dbReference>
<accession>E5XS47</accession>
<dbReference type="PANTHER" id="PTHR11066:SF34">
    <property type="entry name" value="ACYL-COENZYME A THIOESTERASE 8"/>
    <property type="match status" value="1"/>
</dbReference>
<dbReference type="Proteomes" id="UP000004816">
    <property type="component" value="Unassembled WGS sequence"/>
</dbReference>
<dbReference type="InterPro" id="IPR029069">
    <property type="entry name" value="HotDog_dom_sf"/>
</dbReference>
<organism evidence="5 6">
    <name type="scientific">Segniliparus rugosus (strain ATCC BAA-974 / DSM 45345 / CCUG 50838 / CIP 108380 / JCM 13579 / CDC 945)</name>
    <dbReference type="NCBI Taxonomy" id="679197"/>
    <lineage>
        <taxon>Bacteria</taxon>
        <taxon>Bacillati</taxon>
        <taxon>Actinomycetota</taxon>
        <taxon>Actinomycetes</taxon>
        <taxon>Mycobacteriales</taxon>
        <taxon>Segniliparaceae</taxon>
        <taxon>Segniliparus</taxon>
    </lineage>
</organism>
<dbReference type="GO" id="GO:0009062">
    <property type="term" value="P:fatty acid catabolic process"/>
    <property type="evidence" value="ECO:0007669"/>
    <property type="project" value="TreeGrafter"/>
</dbReference>
<dbReference type="eggNOG" id="COG1946">
    <property type="taxonomic scope" value="Bacteria"/>
</dbReference>
<dbReference type="CDD" id="cd03444">
    <property type="entry name" value="Thioesterase_II_repeat1"/>
    <property type="match status" value="1"/>
</dbReference>
<evidence type="ECO:0000256" key="2">
    <source>
        <dbReference type="ARBA" id="ARBA00022801"/>
    </source>
</evidence>
<evidence type="ECO:0000259" key="4">
    <source>
        <dbReference type="Pfam" id="PF13622"/>
    </source>
</evidence>